<dbReference type="AlphaFoldDB" id="A0A1W1URK5"/>
<name>A0A1W1URK5_9DEIO</name>
<evidence type="ECO:0000313" key="1">
    <source>
        <dbReference type="EMBL" id="SMB83441.1"/>
    </source>
</evidence>
<evidence type="ECO:0000313" key="2">
    <source>
        <dbReference type="Proteomes" id="UP000192582"/>
    </source>
</evidence>
<dbReference type="Pfam" id="PF07366">
    <property type="entry name" value="SnoaL"/>
    <property type="match status" value="1"/>
</dbReference>
<dbReference type="EMBL" id="FWWU01000006">
    <property type="protein sequence ID" value="SMB83441.1"/>
    <property type="molecule type" value="Genomic_DNA"/>
</dbReference>
<dbReference type="STRING" id="695939.SAMN00790413_04444"/>
<dbReference type="InterPro" id="IPR009959">
    <property type="entry name" value="Cyclase_SnoaL-like"/>
</dbReference>
<organism evidence="1 2">
    <name type="scientific">Deinococcus hopiensis KR-140</name>
    <dbReference type="NCBI Taxonomy" id="695939"/>
    <lineage>
        <taxon>Bacteria</taxon>
        <taxon>Thermotogati</taxon>
        <taxon>Deinococcota</taxon>
        <taxon>Deinococci</taxon>
        <taxon>Deinococcales</taxon>
        <taxon>Deinococcaceae</taxon>
        <taxon>Deinococcus</taxon>
    </lineage>
</organism>
<accession>A0A1W1URK5</accession>
<dbReference type="Gene3D" id="3.10.450.50">
    <property type="match status" value="1"/>
</dbReference>
<gene>
    <name evidence="1" type="ORF">SAMN00790413_04444</name>
</gene>
<dbReference type="GO" id="GO:0030638">
    <property type="term" value="P:polyketide metabolic process"/>
    <property type="evidence" value="ECO:0007669"/>
    <property type="project" value="InterPro"/>
</dbReference>
<sequence>MYTTREIVQQFLNEVRSGQAPDRVHDLMAPRVLAHQVVSEAPNTVERSPANYAEHIRAFLSVCGAFRFEVTELVVKEDRAYARWRQVGQHEGEVDGFAATGKPVVEVASAVYRVEDGRIVEYWIQVDREGMRRQLESNMASPVGIQMLSRI</sequence>
<dbReference type="Proteomes" id="UP000192582">
    <property type="component" value="Unassembled WGS sequence"/>
</dbReference>
<dbReference type="SUPFAM" id="SSF54427">
    <property type="entry name" value="NTF2-like"/>
    <property type="match status" value="1"/>
</dbReference>
<keyword evidence="2" id="KW-1185">Reference proteome</keyword>
<dbReference type="OrthoDB" id="4774596at2"/>
<dbReference type="RefSeq" id="WP_084046532.1">
    <property type="nucleotide sequence ID" value="NZ_FWWU01000006.1"/>
</dbReference>
<protein>
    <submittedName>
        <fullName evidence="1">Predicted ester cyclase</fullName>
    </submittedName>
</protein>
<reference evidence="1 2" key="1">
    <citation type="submission" date="2017-04" db="EMBL/GenBank/DDBJ databases">
        <authorList>
            <person name="Afonso C.L."/>
            <person name="Miller P.J."/>
            <person name="Scott M.A."/>
            <person name="Spackman E."/>
            <person name="Goraichik I."/>
            <person name="Dimitrov K.M."/>
            <person name="Suarez D.L."/>
            <person name="Swayne D.E."/>
        </authorList>
    </citation>
    <scope>NUCLEOTIDE SEQUENCE [LARGE SCALE GENOMIC DNA]</scope>
    <source>
        <strain evidence="1 2">KR-140</strain>
    </source>
</reference>
<dbReference type="InterPro" id="IPR032710">
    <property type="entry name" value="NTF2-like_dom_sf"/>
</dbReference>
<proteinExistence type="predicted"/>